<protein>
    <submittedName>
        <fullName evidence="1">Cytidylate kinase</fullName>
        <ecNumber evidence="1">2.7.4.25</ecNumber>
    </submittedName>
</protein>
<name>A0A1V4INE7_9CLOT</name>
<comment type="caution">
    <text evidence="1">The sequence shown here is derived from an EMBL/GenBank/DDBJ whole genome shotgun (WGS) entry which is preliminary data.</text>
</comment>
<dbReference type="EMBL" id="MZGT01000031">
    <property type="protein sequence ID" value="OPJ61354.1"/>
    <property type="molecule type" value="Genomic_DNA"/>
</dbReference>
<keyword evidence="1" id="KW-0808">Transferase</keyword>
<keyword evidence="1" id="KW-0418">Kinase</keyword>
<dbReference type="STRING" id="225345.CLCHR_25140"/>
<reference evidence="1 2" key="1">
    <citation type="submission" date="2017-03" db="EMBL/GenBank/DDBJ databases">
        <title>Genome sequence of Clostridium chromiireducens DSM 23318.</title>
        <authorList>
            <person name="Poehlein A."/>
            <person name="Daniel R."/>
        </authorList>
    </citation>
    <scope>NUCLEOTIDE SEQUENCE [LARGE SCALE GENOMIC DNA]</scope>
    <source>
        <strain evidence="1 2">DSM 23318</strain>
    </source>
</reference>
<dbReference type="InterPro" id="IPR027417">
    <property type="entry name" value="P-loop_NTPase"/>
</dbReference>
<evidence type="ECO:0000313" key="2">
    <source>
        <dbReference type="Proteomes" id="UP000191056"/>
    </source>
</evidence>
<dbReference type="GO" id="GO:0016301">
    <property type="term" value="F:kinase activity"/>
    <property type="evidence" value="ECO:0007669"/>
    <property type="project" value="UniProtKB-KW"/>
</dbReference>
<dbReference type="Gene3D" id="3.40.50.300">
    <property type="entry name" value="P-loop containing nucleotide triphosphate hydrolases"/>
    <property type="match status" value="1"/>
</dbReference>
<dbReference type="EC" id="2.7.4.25" evidence="1"/>
<dbReference type="SUPFAM" id="SSF52540">
    <property type="entry name" value="P-loop containing nucleoside triphosphate hydrolases"/>
    <property type="match status" value="1"/>
</dbReference>
<gene>
    <name evidence="1" type="primary">cmk_2</name>
    <name evidence="1" type="ORF">CLCHR_25140</name>
</gene>
<keyword evidence="2" id="KW-1185">Reference proteome</keyword>
<dbReference type="AlphaFoldDB" id="A0A1V4INE7"/>
<organism evidence="1 2">
    <name type="scientific">Clostridium chromiireducens</name>
    <dbReference type="NCBI Taxonomy" id="225345"/>
    <lineage>
        <taxon>Bacteria</taxon>
        <taxon>Bacillati</taxon>
        <taxon>Bacillota</taxon>
        <taxon>Clostridia</taxon>
        <taxon>Eubacteriales</taxon>
        <taxon>Clostridiaceae</taxon>
        <taxon>Clostridium</taxon>
    </lineage>
</organism>
<proteinExistence type="predicted"/>
<sequence length="204" mass="24334">MREKHKIPIYNEYQYIFDVINNLLKVEDTKSLIIAIDGRCGSGKSTLGTLLTEKFDCNIFHMDDFFLPFEMRNSERLAEAGGNVHYERVEEEILRPLQKHKPVQYRKYLCSKWDFSQPTEVETKRLNIVEGSYSLHPTLRNYYDYKIFVTVDPKVQHERILKRNGEKKLQDFLNKWIPMEEHYFSELDIKSQCDLMLDTTILNK</sequence>
<dbReference type="Proteomes" id="UP000191056">
    <property type="component" value="Unassembled WGS sequence"/>
</dbReference>
<dbReference type="RefSeq" id="WP_079440131.1">
    <property type="nucleotide sequence ID" value="NZ_MZGT01000031.1"/>
</dbReference>
<dbReference type="OrthoDB" id="1420794at2"/>
<accession>A0A1V4INE7</accession>
<evidence type="ECO:0000313" key="1">
    <source>
        <dbReference type="EMBL" id="OPJ61354.1"/>
    </source>
</evidence>